<reference evidence="2" key="1">
    <citation type="submission" date="2021-08" db="EMBL/GenBank/DDBJ databases">
        <authorList>
            <person name="Zhang H."/>
            <person name="Xu M."/>
            <person name="Yu Z."/>
            <person name="Yang L."/>
            <person name="Cai Y."/>
        </authorList>
    </citation>
    <scope>NUCLEOTIDE SEQUENCE</scope>
    <source>
        <strain evidence="2">CHL1</strain>
    </source>
</reference>
<keyword evidence="3" id="KW-1185">Reference proteome</keyword>
<name>A0A9E6RDJ1_9HYPH</name>
<dbReference type="Proteomes" id="UP000825701">
    <property type="component" value="Chromosome"/>
</dbReference>
<evidence type="ECO:0008006" key="4">
    <source>
        <dbReference type="Google" id="ProtNLM"/>
    </source>
</evidence>
<evidence type="ECO:0000313" key="3">
    <source>
        <dbReference type="Proteomes" id="UP000825701"/>
    </source>
</evidence>
<dbReference type="RefSeq" id="WP_261404613.1">
    <property type="nucleotide sequence ID" value="NZ_CP081869.1"/>
</dbReference>
<protein>
    <recommendedName>
        <fullName evidence="4">Peptidase M11 gametolysin domain-containing protein</fullName>
    </recommendedName>
</protein>
<dbReference type="AlphaFoldDB" id="A0A9E6RDJ1"/>
<evidence type="ECO:0000256" key="1">
    <source>
        <dbReference type="SAM" id="SignalP"/>
    </source>
</evidence>
<dbReference type="PANTHER" id="PTHR41775:SF1">
    <property type="entry name" value="PEPTIDASE M6-LIKE DOMAIN-CONTAINING PROTEIN"/>
    <property type="match status" value="1"/>
</dbReference>
<keyword evidence="1" id="KW-0732">Signal</keyword>
<feature type="chain" id="PRO_5038432906" description="Peptidase M11 gametolysin domain-containing protein" evidence="1">
    <location>
        <begin position="26"/>
        <end position="502"/>
    </location>
</feature>
<sequence length="502" mass="52997">MKRLVRTLAGALALMAIHALSPTGASPAAAQPAPSGDSFQGILTTVWGDPHRNSGAAGAIAFSLVYPDGTRVPLDIGPGLQNEAIRLTGKRVTVRGGASGAPGSQRIGATGLDVSGIEPQAEAIGERKVLFILLKFKGDPQTSHPVKYFTKLTNPLKPSKGVPATINGFFDKASYGKLKWSGKIAGGKWYTLPKARTDYADCGASSACFASHLNELGDDALALVRNDVDVNDFDNINFVFNNDLDCCAWGGGYSNGARFWGATWEPPWGQEASTYVHEMGHSLGLPHSGWRYFAYDSGHDEMSAGSRAATIQCGSYDSVNFGGPNTPIFCNEPGGGYIMAHQDHLGWIPAARKAVVSAKGTKTFSIEANALPLGGKLKLVVVCLAGEPCASSQSNGRFLTIEVKTRTAKFDGGVPSEGVVIHNVQMDRAPVSGACYFNDQSGWAMPYDAVPGDWNASSCSGEGLVNLAYAPGKTFNDAALGVKVEVLSRKGDVYKVRVTKSK</sequence>
<accession>A0A9E6RDJ1</accession>
<dbReference type="PANTHER" id="PTHR41775">
    <property type="entry name" value="SECRETED PROTEIN-RELATED"/>
    <property type="match status" value="1"/>
</dbReference>
<proteinExistence type="predicted"/>
<gene>
    <name evidence="2" type="ORF">K6K41_07720</name>
</gene>
<dbReference type="SUPFAM" id="SSF55486">
    <property type="entry name" value="Metalloproteases ('zincins'), catalytic domain"/>
    <property type="match status" value="1"/>
</dbReference>
<organism evidence="2 3">
    <name type="scientific">Chenggangzhangella methanolivorans</name>
    <dbReference type="NCBI Taxonomy" id="1437009"/>
    <lineage>
        <taxon>Bacteria</taxon>
        <taxon>Pseudomonadati</taxon>
        <taxon>Pseudomonadota</taxon>
        <taxon>Alphaproteobacteria</taxon>
        <taxon>Hyphomicrobiales</taxon>
        <taxon>Methylopilaceae</taxon>
        <taxon>Chenggangzhangella</taxon>
    </lineage>
</organism>
<feature type="signal peptide" evidence="1">
    <location>
        <begin position="1"/>
        <end position="25"/>
    </location>
</feature>
<evidence type="ECO:0000313" key="2">
    <source>
        <dbReference type="EMBL" id="QZO01348.1"/>
    </source>
</evidence>
<dbReference type="EMBL" id="CP081869">
    <property type="protein sequence ID" value="QZO01348.1"/>
    <property type="molecule type" value="Genomic_DNA"/>
</dbReference>
<dbReference type="KEGG" id="cmet:K6K41_07720"/>